<feature type="compositionally biased region" description="Basic and acidic residues" evidence="2">
    <location>
        <begin position="250"/>
        <end position="260"/>
    </location>
</feature>
<name>A0A914UR94_9BILA</name>
<feature type="compositionally biased region" description="Gly residues" evidence="2">
    <location>
        <begin position="386"/>
        <end position="398"/>
    </location>
</feature>
<feature type="region of interest" description="Disordered" evidence="2">
    <location>
        <begin position="506"/>
        <end position="533"/>
    </location>
</feature>
<evidence type="ECO:0000313" key="5">
    <source>
        <dbReference type="Proteomes" id="UP000887566"/>
    </source>
</evidence>
<dbReference type="Gene3D" id="2.40.50.90">
    <property type="match status" value="4"/>
</dbReference>
<dbReference type="PROSITE" id="PS50158">
    <property type="entry name" value="ZF_CCHC"/>
    <property type="match status" value="1"/>
</dbReference>
<dbReference type="PANTHER" id="PTHR22948:SF29">
    <property type="entry name" value="FI02030P-RELATED"/>
    <property type="match status" value="1"/>
</dbReference>
<feature type="compositionally biased region" description="Basic and acidic residues" evidence="2">
    <location>
        <begin position="415"/>
        <end position="427"/>
    </location>
</feature>
<evidence type="ECO:0000313" key="6">
    <source>
        <dbReference type="WBParaSite" id="PSAMB.scaffold1198size34486.g11652.t2"/>
    </source>
</evidence>
<feature type="compositionally biased region" description="Polar residues" evidence="2">
    <location>
        <begin position="1314"/>
        <end position="1329"/>
    </location>
</feature>
<feature type="domain" description="Tudor" evidence="4">
    <location>
        <begin position="592"/>
        <end position="649"/>
    </location>
</feature>
<reference evidence="6" key="1">
    <citation type="submission" date="2022-11" db="UniProtKB">
        <authorList>
            <consortium name="WormBaseParasite"/>
        </authorList>
    </citation>
    <scope>IDENTIFICATION</scope>
</reference>
<protein>
    <submittedName>
        <fullName evidence="6">Uncharacterized protein</fullName>
    </submittedName>
</protein>
<dbReference type="InterPro" id="IPR001878">
    <property type="entry name" value="Znf_CCHC"/>
</dbReference>
<feature type="domain" description="Tudor" evidence="4">
    <location>
        <begin position="1072"/>
        <end position="1130"/>
    </location>
</feature>
<feature type="region of interest" description="Disordered" evidence="2">
    <location>
        <begin position="346"/>
        <end position="400"/>
    </location>
</feature>
<feature type="domain" description="Tudor" evidence="4">
    <location>
        <begin position="784"/>
        <end position="842"/>
    </location>
</feature>
<evidence type="ECO:0000259" key="3">
    <source>
        <dbReference type="PROSITE" id="PS50158"/>
    </source>
</evidence>
<feature type="region of interest" description="Disordered" evidence="2">
    <location>
        <begin position="238"/>
        <end position="321"/>
    </location>
</feature>
<proteinExistence type="predicted"/>
<dbReference type="Gene3D" id="2.30.30.140">
    <property type="match status" value="4"/>
</dbReference>
<feature type="compositionally biased region" description="Low complexity" evidence="2">
    <location>
        <begin position="374"/>
        <end position="383"/>
    </location>
</feature>
<feature type="compositionally biased region" description="Polar residues" evidence="2">
    <location>
        <begin position="461"/>
        <end position="470"/>
    </location>
</feature>
<dbReference type="InterPro" id="IPR036875">
    <property type="entry name" value="Znf_CCHC_sf"/>
</dbReference>
<dbReference type="Gene3D" id="4.10.60.10">
    <property type="entry name" value="Zinc finger, CCHC-type"/>
    <property type="match status" value="1"/>
</dbReference>
<accession>A0A914UR94</accession>
<dbReference type="SMART" id="SM00343">
    <property type="entry name" value="ZnF_C2HC"/>
    <property type="match status" value="1"/>
</dbReference>
<dbReference type="Pfam" id="PF00098">
    <property type="entry name" value="zf-CCHC"/>
    <property type="match status" value="1"/>
</dbReference>
<feature type="domain" description="Tudor" evidence="4">
    <location>
        <begin position="108"/>
        <end position="167"/>
    </location>
</feature>
<keyword evidence="1" id="KW-0479">Metal-binding</keyword>
<dbReference type="SUPFAM" id="SSF63748">
    <property type="entry name" value="Tudor/PWWP/MBT"/>
    <property type="match status" value="4"/>
</dbReference>
<dbReference type="SUPFAM" id="SSF57756">
    <property type="entry name" value="Retrovirus zinc finger-like domains"/>
    <property type="match status" value="1"/>
</dbReference>
<keyword evidence="1" id="KW-0863">Zinc-finger</keyword>
<dbReference type="FunFam" id="2.30.30.140:FF:000018">
    <property type="entry name" value="Serine/threonine-protein kinase 31"/>
    <property type="match status" value="1"/>
</dbReference>
<dbReference type="Pfam" id="PF00567">
    <property type="entry name" value="TUDOR"/>
    <property type="match status" value="4"/>
</dbReference>
<feature type="domain" description="CCHC-type" evidence="3">
    <location>
        <begin position="407"/>
        <end position="422"/>
    </location>
</feature>
<feature type="compositionally biased region" description="Polar residues" evidence="2">
    <location>
        <begin position="261"/>
        <end position="280"/>
    </location>
</feature>
<dbReference type="PANTHER" id="PTHR22948">
    <property type="entry name" value="TUDOR DOMAIN CONTAINING PROTEIN"/>
    <property type="match status" value="1"/>
</dbReference>
<dbReference type="GO" id="GO:0005737">
    <property type="term" value="C:cytoplasm"/>
    <property type="evidence" value="ECO:0007669"/>
    <property type="project" value="UniProtKB-ARBA"/>
</dbReference>
<feature type="region of interest" description="Disordered" evidence="2">
    <location>
        <begin position="1300"/>
        <end position="1373"/>
    </location>
</feature>
<keyword evidence="5" id="KW-1185">Reference proteome</keyword>
<dbReference type="InterPro" id="IPR035437">
    <property type="entry name" value="SNase_OB-fold_sf"/>
</dbReference>
<dbReference type="GO" id="GO:0019899">
    <property type="term" value="F:enzyme binding"/>
    <property type="evidence" value="ECO:0007669"/>
    <property type="project" value="UniProtKB-ARBA"/>
</dbReference>
<dbReference type="InterPro" id="IPR050621">
    <property type="entry name" value="Tudor_domain_containing"/>
</dbReference>
<feature type="compositionally biased region" description="Polar residues" evidence="2">
    <location>
        <begin position="346"/>
        <end position="365"/>
    </location>
</feature>
<evidence type="ECO:0000259" key="4">
    <source>
        <dbReference type="PROSITE" id="PS50304"/>
    </source>
</evidence>
<keyword evidence="1" id="KW-0862">Zinc</keyword>
<dbReference type="WBParaSite" id="PSAMB.scaffold1198size34486.g11652.t2">
    <property type="protein sequence ID" value="PSAMB.scaffold1198size34486.g11652.t2"/>
    <property type="gene ID" value="PSAMB.scaffold1198size34486.g11652"/>
</dbReference>
<sequence>MMSAPGSTPQQTGFYYRTTIRNVPGSFDQQGNRLQSVALETKLQVPSLPPLRIPGEQSDFVDVMVAYVEGVDKLYVQLRNESKTIQNIADEMNRLYSTLKVGELDFVNPDRGDLCAARYEADGCWYRACVVKKSSMRSIQVFFVDYGNMADVPKTDVKHLANANMRQIPPQAICVKFARVVSTPHSVEKLREALENRNVCIRLESVTKDNDAYIVSMGYDDNGKDVFINDAVSGKVPLPNSQPAASAYLPDDKQQSRDVSNRTATTQGSMQQRTGASQPVGNPGARFGQQAQSTTPHSNFTGGRDSATFGAGGGAGNLQWTNQNRATTQPTNQNVRAFVATNPNRETSQATNQNASSFGAANRANSGGFGGFQGQNRNGNGERFGSHGGNSGGGGGGNFRPQNGTTCFNCNKEGHRANECSEPDKRRPQQMGGSSNFGAAGGASGFGSNAANGMRSGGNLPPSNGHQQTSNFNGNRGGFNSQKSGNFDSADRGAPLATIAASRPPIASAFSPTSSSTSAFATPSSARSPPSWTTRAITKIPNHLPVTVGSVQDAIRSDGAITDPDLFYVQLTTSFPKLDECAVSEGKVPLTDVKPGTACVAVFEEDWYRAEIVRKINDSTVEVLFVDFGNTEEKKVTEVFSLTDEQSKMVRESERLAFPCRLAGILPLDANGYSDEAKTLFQQITDNEEATITIKSKSVKGIYEVEMEAKAIGESVAQLLLRKGLARKREFKRSSVIEEERVKIAHCDGTDTAVDRFSVHITSSYDDIDKLADAIKPGTRPLQKATVGELCLAQYEEVWYRGEVTAMSDDNDKVAVLFVDYGNTEWKKPSEVFELDRDEQDPLVTFCSRLSVLCRLKGVCPPNGSTAWSNEAHEKWAELVEEGNELEAIFDKVGAHRPSTLPRPVCVYLKDAMDDEETTVAQQLIHAELAEVDDSDEASAVLSVESDNGSSANIHSVPLTAVHSSSSAVSGGELFTTADNSIDISVDGDTAVENRNNMDDEVHESAMDSAAAGLEKYTDPVVELGRTYDGIRLDAGDGVATPSKFYVLFTKDDNLQAQIGNEIKPGSVPLTNLTPGTPCLATYEDAWYRAELVAVNESDGVGSVLFVDYGNLTTKPLSVLYVLGADQTELIRTTPRLIIPCQLYGIHHKDDWTQEDIAFFNALTIDDSDTDEVKDKVLTVFVTSETKGTYEVLLKDKDTDVSLSKQLIDANIAAASSSIAPLSAVAVVEQNTDAQSHDDDSLDNLLEEELEGVDMDDADETVSKTDLVTEAVASISVKSEQGSVKTDDASHDDKDVLQSGLATDDDVSSIVSDQQPASLNEQANISADSATVPQVTATAEEEEATQPFSNADANDSSKSLSSDSAAHPDLSQD</sequence>
<dbReference type="CDD" id="cd20379">
    <property type="entry name" value="Tudor_dTUD-like"/>
    <property type="match status" value="2"/>
</dbReference>
<dbReference type="InterPro" id="IPR002999">
    <property type="entry name" value="Tudor"/>
</dbReference>
<dbReference type="PROSITE" id="PS50304">
    <property type="entry name" value="TUDOR"/>
    <property type="match status" value="4"/>
</dbReference>
<evidence type="ECO:0000256" key="2">
    <source>
        <dbReference type="SAM" id="MobiDB-lite"/>
    </source>
</evidence>
<feature type="compositionally biased region" description="Polar residues" evidence="2">
    <location>
        <begin position="289"/>
        <end position="301"/>
    </location>
</feature>
<feature type="compositionally biased region" description="Low complexity" evidence="2">
    <location>
        <begin position="1345"/>
        <end position="1365"/>
    </location>
</feature>
<organism evidence="5 6">
    <name type="scientific">Plectus sambesii</name>
    <dbReference type="NCBI Taxonomy" id="2011161"/>
    <lineage>
        <taxon>Eukaryota</taxon>
        <taxon>Metazoa</taxon>
        <taxon>Ecdysozoa</taxon>
        <taxon>Nematoda</taxon>
        <taxon>Chromadorea</taxon>
        <taxon>Plectida</taxon>
        <taxon>Plectina</taxon>
        <taxon>Plectoidea</taxon>
        <taxon>Plectidae</taxon>
        <taxon>Plectus</taxon>
    </lineage>
</organism>
<dbReference type="GO" id="GO:0008270">
    <property type="term" value="F:zinc ion binding"/>
    <property type="evidence" value="ECO:0007669"/>
    <property type="project" value="UniProtKB-KW"/>
</dbReference>
<dbReference type="GO" id="GO:0003676">
    <property type="term" value="F:nucleic acid binding"/>
    <property type="evidence" value="ECO:0007669"/>
    <property type="project" value="InterPro"/>
</dbReference>
<dbReference type="Proteomes" id="UP000887566">
    <property type="component" value="Unplaced"/>
</dbReference>
<dbReference type="SMART" id="SM00333">
    <property type="entry name" value="TUDOR"/>
    <property type="match status" value="4"/>
</dbReference>
<evidence type="ECO:0000256" key="1">
    <source>
        <dbReference type="PROSITE-ProRule" id="PRU00047"/>
    </source>
</evidence>
<feature type="compositionally biased region" description="Low complexity" evidence="2">
    <location>
        <begin position="471"/>
        <end position="480"/>
    </location>
</feature>
<feature type="region of interest" description="Disordered" evidence="2">
    <location>
        <begin position="415"/>
        <end position="492"/>
    </location>
</feature>